<keyword evidence="3" id="KW-0808">Transferase</keyword>
<feature type="transmembrane region" description="Helical" evidence="1">
    <location>
        <begin position="254"/>
        <end position="277"/>
    </location>
</feature>
<keyword evidence="1" id="KW-0812">Transmembrane</keyword>
<dbReference type="InterPro" id="IPR050879">
    <property type="entry name" value="Acyltransferase_3"/>
</dbReference>
<keyword evidence="3" id="KW-0012">Acyltransferase</keyword>
<feature type="transmembrane region" description="Helical" evidence="1">
    <location>
        <begin position="87"/>
        <end position="105"/>
    </location>
</feature>
<feature type="transmembrane region" description="Helical" evidence="1">
    <location>
        <begin position="321"/>
        <end position="346"/>
    </location>
</feature>
<dbReference type="STRING" id="288992.SAMN04488522_105426"/>
<evidence type="ECO:0000313" key="4">
    <source>
        <dbReference type="Proteomes" id="UP000184287"/>
    </source>
</evidence>
<dbReference type="GO" id="GO:0016747">
    <property type="term" value="F:acyltransferase activity, transferring groups other than amino-acyl groups"/>
    <property type="evidence" value="ECO:0007669"/>
    <property type="project" value="InterPro"/>
</dbReference>
<keyword evidence="4" id="KW-1185">Reference proteome</keyword>
<accession>A0A1M5JNY9</accession>
<evidence type="ECO:0000313" key="3">
    <source>
        <dbReference type="EMBL" id="SHG41693.1"/>
    </source>
</evidence>
<evidence type="ECO:0000259" key="2">
    <source>
        <dbReference type="Pfam" id="PF01757"/>
    </source>
</evidence>
<feature type="transmembrane region" description="Helical" evidence="1">
    <location>
        <begin position="232"/>
        <end position="248"/>
    </location>
</feature>
<dbReference type="Pfam" id="PF01757">
    <property type="entry name" value="Acyl_transf_3"/>
    <property type="match status" value="1"/>
</dbReference>
<feature type="transmembrane region" description="Helical" evidence="1">
    <location>
        <begin position="44"/>
        <end position="67"/>
    </location>
</feature>
<dbReference type="AlphaFoldDB" id="A0A1M5JNY9"/>
<evidence type="ECO:0000256" key="1">
    <source>
        <dbReference type="SAM" id="Phobius"/>
    </source>
</evidence>
<dbReference type="GO" id="GO:0016787">
    <property type="term" value="F:hydrolase activity"/>
    <property type="evidence" value="ECO:0007669"/>
    <property type="project" value="UniProtKB-KW"/>
</dbReference>
<dbReference type="Proteomes" id="UP000184287">
    <property type="component" value="Unassembled WGS sequence"/>
</dbReference>
<reference evidence="4" key="1">
    <citation type="submission" date="2016-11" db="EMBL/GenBank/DDBJ databases">
        <authorList>
            <person name="Varghese N."/>
            <person name="Submissions S."/>
        </authorList>
    </citation>
    <scope>NUCLEOTIDE SEQUENCE [LARGE SCALE GENOMIC DNA]</scope>
    <source>
        <strain evidence="4">DSM 16990</strain>
    </source>
</reference>
<gene>
    <name evidence="3" type="ORF">SAMN04488522_105426</name>
</gene>
<dbReference type="EMBL" id="FQUQ01000005">
    <property type="protein sequence ID" value="SHG41693.1"/>
    <property type="molecule type" value="Genomic_DNA"/>
</dbReference>
<keyword evidence="1" id="KW-0472">Membrane</keyword>
<dbReference type="PANTHER" id="PTHR23028">
    <property type="entry name" value="ACETYLTRANSFERASE"/>
    <property type="match status" value="1"/>
</dbReference>
<keyword evidence="1" id="KW-1133">Transmembrane helix</keyword>
<feature type="transmembrane region" description="Helical" evidence="1">
    <location>
        <begin position="284"/>
        <end position="306"/>
    </location>
</feature>
<organism evidence="3 4">
    <name type="scientific">Pedobacter caeni</name>
    <dbReference type="NCBI Taxonomy" id="288992"/>
    <lineage>
        <taxon>Bacteria</taxon>
        <taxon>Pseudomonadati</taxon>
        <taxon>Bacteroidota</taxon>
        <taxon>Sphingobacteriia</taxon>
        <taxon>Sphingobacteriales</taxon>
        <taxon>Sphingobacteriaceae</taxon>
        <taxon>Pedobacter</taxon>
    </lineage>
</organism>
<dbReference type="OrthoDB" id="9796461at2"/>
<dbReference type="RefSeq" id="WP_073235121.1">
    <property type="nucleotide sequence ID" value="NZ_FQUQ01000005.1"/>
</dbReference>
<dbReference type="PANTHER" id="PTHR23028:SF134">
    <property type="entry name" value="PUTATIVE (AFU_ORTHOLOGUE AFUA_4G08520)-RELATED"/>
    <property type="match status" value="1"/>
</dbReference>
<name>A0A1M5JNY9_9SPHI</name>
<feature type="transmembrane region" description="Helical" evidence="1">
    <location>
        <begin position="208"/>
        <end position="225"/>
    </location>
</feature>
<feature type="domain" description="Acyltransferase 3" evidence="2">
    <location>
        <begin position="16"/>
        <end position="332"/>
    </location>
</feature>
<feature type="transmembrane region" description="Helical" evidence="1">
    <location>
        <begin position="147"/>
        <end position="167"/>
    </location>
</feature>
<proteinExistence type="predicted"/>
<keyword evidence="3" id="KW-0378">Hydrolase</keyword>
<sequence length="365" mass="41449">MLKTEILQSRPHFVVLDGLRGTAAIAIVVFHFMEMIYTDYSLNFIGHGFLAVDFFFCLSGFVIGYAYDGRIKEIGVWEFFKSRLIRLHPLVIFGSIIGLITFLFNPFTGGSVDYSPVKMVMVFISSMVLIPYPVIEERGFALFALNSPSWSLFFEYIANIIYAFFLFRTGKKALLVLTILAAVFLLYIGHQSGTLIGGWDGKSIIDGWARIAYSFLAGLLVYRLGWIFKTKLGFVGLSILIIFSFMMPYLKFNWLLECLVVIFFYPLIITLGAGATLTKGLKKLCVFFGKISYPLYMSHIPFIWWFGDYMKINKPTVPELAIIISVSTLLLIGFAYLVMVVIDIPIRTFLNKKRKESLSRESTSS</sequence>
<feature type="transmembrane region" description="Helical" evidence="1">
    <location>
        <begin position="174"/>
        <end position="196"/>
    </location>
</feature>
<dbReference type="InterPro" id="IPR002656">
    <property type="entry name" value="Acyl_transf_3_dom"/>
</dbReference>
<feature type="transmembrane region" description="Helical" evidence="1">
    <location>
        <begin position="12"/>
        <end position="32"/>
    </location>
</feature>
<protein>
    <submittedName>
        <fullName evidence="3">Peptidoglycan/LPS O-acetylase OafA/YrhL, contains acyltransferase and SGNH-hydrolase domains</fullName>
    </submittedName>
</protein>